<dbReference type="CDD" id="cd05403">
    <property type="entry name" value="NT_KNTase_like"/>
    <property type="match status" value="1"/>
</dbReference>
<accession>L8HFZ2</accession>
<evidence type="ECO:0000313" key="3">
    <source>
        <dbReference type="Proteomes" id="UP000011083"/>
    </source>
</evidence>
<dbReference type="EMBL" id="KB007857">
    <property type="protein sequence ID" value="ELR23633.1"/>
    <property type="molecule type" value="Genomic_DNA"/>
</dbReference>
<evidence type="ECO:0000313" key="2">
    <source>
        <dbReference type="EMBL" id="ELR23633.1"/>
    </source>
</evidence>
<feature type="compositionally biased region" description="Acidic residues" evidence="1">
    <location>
        <begin position="593"/>
        <end position="615"/>
    </location>
</feature>
<dbReference type="AlphaFoldDB" id="L8HFZ2"/>
<keyword evidence="3" id="KW-1185">Reference proteome</keyword>
<dbReference type="Proteomes" id="UP000011083">
    <property type="component" value="Unassembled WGS sequence"/>
</dbReference>
<evidence type="ECO:0008006" key="4">
    <source>
        <dbReference type="Google" id="ProtNLM"/>
    </source>
</evidence>
<feature type="region of interest" description="Disordered" evidence="1">
    <location>
        <begin position="566"/>
        <end position="622"/>
    </location>
</feature>
<organism evidence="2 3">
    <name type="scientific">Acanthamoeba castellanii (strain ATCC 30010 / Neff)</name>
    <dbReference type="NCBI Taxonomy" id="1257118"/>
    <lineage>
        <taxon>Eukaryota</taxon>
        <taxon>Amoebozoa</taxon>
        <taxon>Discosea</taxon>
        <taxon>Longamoebia</taxon>
        <taxon>Centramoebida</taxon>
        <taxon>Acanthamoebidae</taxon>
        <taxon>Acanthamoeba</taxon>
    </lineage>
</organism>
<dbReference type="InterPro" id="IPR043519">
    <property type="entry name" value="NT_sf"/>
</dbReference>
<reference evidence="2 3" key="1">
    <citation type="journal article" date="2013" name="Genome Biol.">
        <title>Genome of Acanthamoeba castellanii highlights extensive lateral gene transfer and early evolution of tyrosine kinase signaling.</title>
        <authorList>
            <person name="Clarke M."/>
            <person name="Lohan A.J."/>
            <person name="Liu B."/>
            <person name="Lagkouvardos I."/>
            <person name="Roy S."/>
            <person name="Zafar N."/>
            <person name="Bertelli C."/>
            <person name="Schilde C."/>
            <person name="Kianianmomeni A."/>
            <person name="Burglin T.R."/>
            <person name="Frech C."/>
            <person name="Turcotte B."/>
            <person name="Kopec K.O."/>
            <person name="Synnott J.M."/>
            <person name="Choo C."/>
            <person name="Paponov I."/>
            <person name="Finkler A."/>
            <person name="Soon Heng Tan C."/>
            <person name="Hutchins A.P."/>
            <person name="Weinmeier T."/>
            <person name="Rattei T."/>
            <person name="Chu J.S."/>
            <person name="Gimenez G."/>
            <person name="Irimia M."/>
            <person name="Rigden D.J."/>
            <person name="Fitzpatrick D.A."/>
            <person name="Lorenzo-Morales J."/>
            <person name="Bateman A."/>
            <person name="Chiu C.H."/>
            <person name="Tang P."/>
            <person name="Hegemann P."/>
            <person name="Fromm H."/>
            <person name="Raoult D."/>
            <person name="Greub G."/>
            <person name="Miranda-Saavedra D."/>
            <person name="Chen N."/>
            <person name="Nash P."/>
            <person name="Ginger M.L."/>
            <person name="Horn M."/>
            <person name="Schaap P."/>
            <person name="Caler L."/>
            <person name="Loftus B."/>
        </authorList>
    </citation>
    <scope>NUCLEOTIDE SEQUENCE [LARGE SCALE GENOMIC DNA]</scope>
    <source>
        <strain evidence="2 3">Neff</strain>
    </source>
</reference>
<dbReference type="RefSeq" id="XP_004353161.1">
    <property type="nucleotide sequence ID" value="XM_004353109.1"/>
</dbReference>
<dbReference type="VEuPathDB" id="AmoebaDB:ACA1_072660"/>
<dbReference type="GeneID" id="14924615"/>
<feature type="compositionally biased region" description="Basic residues" evidence="1">
    <location>
        <begin position="568"/>
        <end position="582"/>
    </location>
</feature>
<proteinExistence type="predicted"/>
<name>L8HFZ2_ACACF</name>
<dbReference type="KEGG" id="acan:ACA1_072660"/>
<protein>
    <recommendedName>
        <fullName evidence="4">Polymerase nucleotidyl transferase domain-containing protein</fullName>
    </recommendedName>
</protein>
<dbReference type="SUPFAM" id="SSF81301">
    <property type="entry name" value="Nucleotidyltransferase"/>
    <property type="match status" value="1"/>
</dbReference>
<evidence type="ECO:0000256" key="1">
    <source>
        <dbReference type="SAM" id="MobiDB-lite"/>
    </source>
</evidence>
<sequence>MERATKAEALLGAITAAFETQPQLAGCAPLNVYMYGSHLHGCAGPKSDYDFIVVVSAPAYFPGIRRVALTAVLPSPLSSSTQHDESEVELDLNIYHEDFFRQLVDQNVVMVLTAVFAPPEAVLLQRVDYRGVFALRLPQLRNYITGFLTAKWRRAQHYWKQDKRDSKKIVATVIRYLLLALELAREGAITDATLGNDYYREIMDSEEETWDYYQTKYRPLANALAKQLMSPSEVAQSLMTNDEAPSDGGAHAVSPTTLALRRHGLQALCTELSLANHRHSKRPNLVHLISDAAISPLNASVVRECQGIVLDEDDEWRPVCLPLHHAGSYWYEHWSEAAKKKKREIKSKETDGVLYVSSSVMQWGPDMTVYHDLDGIEASLFFYKGEWLLSSRWSADASQPLLDILDRRKGKHHNPFTFLEEQLQDACEVRVIREIEDTGKADGTYTVADLFWNVWNAHEGYVLPGEEHTDKCFTFDVCSRRFPHIVRHGDEEAQEGERIVLHSVRDLNTLEELDPKPFAVKYGWDVVNRTPLSDVLAQLGDGEALPSLEISVPFWAREWVNKSDLGKRARRRHNKRTNRLRRKQAEGVSGPPEQEDEDRPDADGDADENADDADAEEAKQKKAVEEREDIIYRLLYASTKLDPMRVAGLVVADPCHLRIKIESPQYRLLRNMFLAQQPTVRERQMVDLVRTNAHDTFLRYYPEWRPLYDDVRTRYHRLCAYVERVYALVKDMEPRPYHEWVRRNNETVPSSLLYWLNGFRQDKVTHVRRLLAFCSLDKLIVLLNQYESQVVHNTVHTASTGEGEGEEQDYPQP</sequence>
<gene>
    <name evidence="2" type="ORF">ACA1_072660</name>
</gene>